<keyword evidence="4" id="KW-0106">Calcium</keyword>
<dbReference type="InterPro" id="IPR059100">
    <property type="entry name" value="TSP3_bac"/>
</dbReference>
<feature type="non-terminal residue" evidence="5">
    <location>
        <position position="1"/>
    </location>
</feature>
<evidence type="ECO:0000256" key="4">
    <source>
        <dbReference type="ARBA" id="ARBA00022837"/>
    </source>
</evidence>
<dbReference type="InterPro" id="IPR043136">
    <property type="entry name" value="B30.2/SPRY_sf"/>
</dbReference>
<sequence>MDFKYAPPQGFGVSQVEDWDNDGLSDRWELEHFGDLTQEAINDFDGDGLSNIAEVLLLLDPTDNIADSDNDGMADMWEFKYFKSIDMSPDIDSDLDGLSNLEEFNLQADPTFDQLANHWNPATTHSRMTLSNNNRTVHSSNVSRSVSLAKGALYPGKKYYWEVTINSGTSAYIGIADNTVP</sequence>
<gene>
    <name evidence="5" type="ORF">Q4521_20775</name>
</gene>
<dbReference type="RefSeq" id="WP_303494228.1">
    <property type="nucleotide sequence ID" value="NZ_JAUOPB010000039.1"/>
</dbReference>
<feature type="non-terminal residue" evidence="5">
    <location>
        <position position="181"/>
    </location>
</feature>
<dbReference type="AlphaFoldDB" id="A0AAW7XER6"/>
<evidence type="ECO:0000256" key="3">
    <source>
        <dbReference type="ARBA" id="ARBA00022729"/>
    </source>
</evidence>
<keyword evidence="2" id="KW-0964">Secreted</keyword>
<protein>
    <submittedName>
        <fullName evidence="5">Uncharacterized protein</fullName>
    </submittedName>
</protein>
<dbReference type="Gene3D" id="2.60.120.920">
    <property type="match status" value="1"/>
</dbReference>
<evidence type="ECO:0000313" key="5">
    <source>
        <dbReference type="EMBL" id="MDO6424932.1"/>
    </source>
</evidence>
<keyword evidence="3" id="KW-0732">Signal</keyword>
<dbReference type="EMBL" id="JAUOPB010000039">
    <property type="protein sequence ID" value="MDO6424932.1"/>
    <property type="molecule type" value="Genomic_DNA"/>
</dbReference>
<evidence type="ECO:0000256" key="1">
    <source>
        <dbReference type="ARBA" id="ARBA00004613"/>
    </source>
</evidence>
<accession>A0AAW7XER6</accession>
<evidence type="ECO:0000256" key="2">
    <source>
        <dbReference type="ARBA" id="ARBA00022525"/>
    </source>
</evidence>
<dbReference type="Pfam" id="PF18884">
    <property type="entry name" value="TSP3_bac"/>
    <property type="match status" value="2"/>
</dbReference>
<dbReference type="SUPFAM" id="SSF49899">
    <property type="entry name" value="Concanavalin A-like lectins/glucanases"/>
    <property type="match status" value="1"/>
</dbReference>
<organism evidence="5 6">
    <name type="scientific">Saccharophagus degradans</name>
    <dbReference type="NCBI Taxonomy" id="86304"/>
    <lineage>
        <taxon>Bacteria</taxon>
        <taxon>Pseudomonadati</taxon>
        <taxon>Pseudomonadota</taxon>
        <taxon>Gammaproteobacteria</taxon>
        <taxon>Cellvibrionales</taxon>
        <taxon>Cellvibrionaceae</taxon>
        <taxon>Saccharophagus</taxon>
    </lineage>
</organism>
<dbReference type="InterPro" id="IPR013320">
    <property type="entry name" value="ConA-like_dom_sf"/>
</dbReference>
<evidence type="ECO:0000313" key="6">
    <source>
        <dbReference type="Proteomes" id="UP001169760"/>
    </source>
</evidence>
<dbReference type="Proteomes" id="UP001169760">
    <property type="component" value="Unassembled WGS sequence"/>
</dbReference>
<reference evidence="5" key="1">
    <citation type="submission" date="2023-07" db="EMBL/GenBank/DDBJ databases">
        <title>Genome content predicts the carbon catabolic preferences of heterotrophic bacteria.</title>
        <authorList>
            <person name="Gralka M."/>
        </authorList>
    </citation>
    <scope>NUCLEOTIDE SEQUENCE</scope>
    <source>
        <strain evidence="5">I3M17_2</strain>
    </source>
</reference>
<proteinExistence type="predicted"/>
<name>A0AAW7XER6_9GAMM</name>
<comment type="caution">
    <text evidence="5">The sequence shown here is derived from an EMBL/GenBank/DDBJ whole genome shotgun (WGS) entry which is preliminary data.</text>
</comment>
<comment type="subcellular location">
    <subcellularLocation>
        <location evidence="1">Secreted</location>
    </subcellularLocation>
</comment>